<name>A0A3M2VE67_PSEYM</name>
<organism evidence="2 3">
    <name type="scientific">Pseudomonas syringae pv. maculicola</name>
    <dbReference type="NCBI Taxonomy" id="59511"/>
    <lineage>
        <taxon>Bacteria</taxon>
        <taxon>Pseudomonadati</taxon>
        <taxon>Pseudomonadota</taxon>
        <taxon>Gammaproteobacteria</taxon>
        <taxon>Pseudomonadales</taxon>
        <taxon>Pseudomonadaceae</taxon>
        <taxon>Pseudomonas</taxon>
    </lineage>
</organism>
<sequence length="71" mass="8305">YLRRLSMTDFFSQQQNLDEKSTQAMPVQAPPQPILKTTRQIPHIATQRLSLVQVRCQDDRTINYGRISAFR</sequence>
<evidence type="ECO:0000256" key="1">
    <source>
        <dbReference type="SAM" id="MobiDB-lite"/>
    </source>
</evidence>
<dbReference type="EMBL" id="RBNL01004188">
    <property type="protein sequence ID" value="RML37560.1"/>
    <property type="molecule type" value="Genomic_DNA"/>
</dbReference>
<feature type="region of interest" description="Disordered" evidence="1">
    <location>
        <begin position="15"/>
        <end position="38"/>
    </location>
</feature>
<dbReference type="Proteomes" id="UP000282378">
    <property type="component" value="Unassembled WGS sequence"/>
</dbReference>
<accession>A0A3M2VE67</accession>
<evidence type="ECO:0000313" key="2">
    <source>
        <dbReference type="EMBL" id="RML37560.1"/>
    </source>
</evidence>
<comment type="caution">
    <text evidence="2">The sequence shown here is derived from an EMBL/GenBank/DDBJ whole genome shotgun (WGS) entry which is preliminary data.</text>
</comment>
<protein>
    <submittedName>
        <fullName evidence="2">Uncharacterized protein</fullName>
    </submittedName>
</protein>
<reference evidence="2 3" key="1">
    <citation type="submission" date="2018-08" db="EMBL/GenBank/DDBJ databases">
        <title>Recombination of ecologically and evolutionarily significant loci maintains genetic cohesion in the Pseudomonas syringae species complex.</title>
        <authorList>
            <person name="Dillon M."/>
            <person name="Thakur S."/>
            <person name="Almeida R.N.D."/>
            <person name="Weir B.S."/>
            <person name="Guttman D.S."/>
        </authorList>
    </citation>
    <scope>NUCLEOTIDE SEQUENCE [LARGE SCALE GENOMIC DNA]</scope>
    <source>
        <strain evidence="2 3">88_10</strain>
    </source>
</reference>
<evidence type="ECO:0000313" key="3">
    <source>
        <dbReference type="Proteomes" id="UP000282378"/>
    </source>
</evidence>
<proteinExistence type="predicted"/>
<dbReference type="AlphaFoldDB" id="A0A3M2VE67"/>
<gene>
    <name evidence="2" type="ORF">APX70_01106</name>
</gene>
<feature type="non-terminal residue" evidence="2">
    <location>
        <position position="1"/>
    </location>
</feature>